<proteinExistence type="predicted"/>
<dbReference type="RefSeq" id="WP_108431090.1">
    <property type="nucleotide sequence ID" value="NZ_CP026947.1"/>
</dbReference>
<name>A0A2U1T7K0_9CORY</name>
<dbReference type="KEGG" id="cyz:C3B44_03140"/>
<dbReference type="InterPro" id="IPR011991">
    <property type="entry name" value="ArsR-like_HTH"/>
</dbReference>
<dbReference type="OrthoDB" id="3400172at2"/>
<evidence type="ECO:0000313" key="6">
    <source>
        <dbReference type="EMBL" id="PWC01981.1"/>
    </source>
</evidence>
<gene>
    <name evidence="6" type="ORF">DF222_05105</name>
</gene>
<dbReference type="InterPro" id="IPR051011">
    <property type="entry name" value="Metal_resp_trans_reg"/>
</dbReference>
<dbReference type="NCBIfam" id="NF033788">
    <property type="entry name" value="HTH_metalloreg"/>
    <property type="match status" value="1"/>
</dbReference>
<dbReference type="PANTHER" id="PTHR43132:SF2">
    <property type="entry name" value="ARSENICAL RESISTANCE OPERON REPRESSOR ARSR-RELATED"/>
    <property type="match status" value="1"/>
</dbReference>
<evidence type="ECO:0000259" key="5">
    <source>
        <dbReference type="PROSITE" id="PS50987"/>
    </source>
</evidence>
<dbReference type="InterPro" id="IPR001845">
    <property type="entry name" value="HTH_ArsR_DNA-bd_dom"/>
</dbReference>
<keyword evidence="3" id="KW-0804">Transcription</keyword>
<dbReference type="PROSITE" id="PS50987">
    <property type="entry name" value="HTH_ARSR_2"/>
    <property type="match status" value="1"/>
</dbReference>
<dbReference type="Gene3D" id="1.10.10.10">
    <property type="entry name" value="Winged helix-like DNA-binding domain superfamily/Winged helix DNA-binding domain"/>
    <property type="match status" value="1"/>
</dbReference>
<dbReference type="InterPro" id="IPR036388">
    <property type="entry name" value="WH-like_DNA-bd_sf"/>
</dbReference>
<dbReference type="SMART" id="SM00418">
    <property type="entry name" value="HTH_ARSR"/>
    <property type="match status" value="1"/>
</dbReference>
<evidence type="ECO:0000256" key="2">
    <source>
        <dbReference type="ARBA" id="ARBA00023125"/>
    </source>
</evidence>
<dbReference type="PANTHER" id="PTHR43132">
    <property type="entry name" value="ARSENICAL RESISTANCE OPERON REPRESSOR ARSR-RELATED"/>
    <property type="match status" value="1"/>
</dbReference>
<reference evidence="7" key="1">
    <citation type="submission" date="2018-04" db="EMBL/GenBank/DDBJ databases">
        <authorList>
            <person name="Liu S."/>
            <person name="Wang Z."/>
            <person name="Li J."/>
        </authorList>
    </citation>
    <scope>NUCLEOTIDE SEQUENCE [LARGE SCALE GENOMIC DNA]</scope>
    <source>
        <strain evidence="7">2189</strain>
    </source>
</reference>
<dbReference type="GO" id="GO:0003700">
    <property type="term" value="F:DNA-binding transcription factor activity"/>
    <property type="evidence" value="ECO:0007669"/>
    <property type="project" value="InterPro"/>
</dbReference>
<evidence type="ECO:0000256" key="3">
    <source>
        <dbReference type="ARBA" id="ARBA00023163"/>
    </source>
</evidence>
<dbReference type="Pfam" id="PF01022">
    <property type="entry name" value="HTH_5"/>
    <property type="match status" value="1"/>
</dbReference>
<dbReference type="CDD" id="cd00090">
    <property type="entry name" value="HTH_ARSR"/>
    <property type="match status" value="1"/>
</dbReference>
<dbReference type="Proteomes" id="UP000244989">
    <property type="component" value="Unassembled WGS sequence"/>
</dbReference>
<dbReference type="SUPFAM" id="SSF46785">
    <property type="entry name" value="Winged helix' DNA-binding domain"/>
    <property type="match status" value="1"/>
</dbReference>
<keyword evidence="2" id="KW-0238">DNA-binding</keyword>
<comment type="caution">
    <text evidence="6">The sequence shown here is derived from an EMBL/GenBank/DDBJ whole genome shotgun (WGS) entry which is preliminary data.</text>
</comment>
<protein>
    <submittedName>
        <fullName evidence="6">Transcriptional regulator</fullName>
    </submittedName>
</protein>
<keyword evidence="1" id="KW-0805">Transcription regulation</keyword>
<evidence type="ECO:0000256" key="4">
    <source>
        <dbReference type="SAM" id="MobiDB-lite"/>
    </source>
</evidence>
<feature type="domain" description="HTH arsR-type" evidence="5">
    <location>
        <begin position="6"/>
        <end position="100"/>
    </location>
</feature>
<accession>A0A2U1T7K0</accession>
<organism evidence="6 7">
    <name type="scientific">Corynebacterium yudongzhengii</name>
    <dbReference type="NCBI Taxonomy" id="2080740"/>
    <lineage>
        <taxon>Bacteria</taxon>
        <taxon>Bacillati</taxon>
        <taxon>Actinomycetota</taxon>
        <taxon>Actinomycetes</taxon>
        <taxon>Mycobacteriales</taxon>
        <taxon>Corynebacteriaceae</taxon>
        <taxon>Corynebacterium</taxon>
    </lineage>
</organism>
<dbReference type="GO" id="GO:0003677">
    <property type="term" value="F:DNA binding"/>
    <property type="evidence" value="ECO:0007669"/>
    <property type="project" value="UniProtKB-KW"/>
</dbReference>
<keyword evidence="7" id="KW-1185">Reference proteome</keyword>
<evidence type="ECO:0000256" key="1">
    <source>
        <dbReference type="ARBA" id="ARBA00023015"/>
    </source>
</evidence>
<evidence type="ECO:0000313" key="7">
    <source>
        <dbReference type="Proteomes" id="UP000244989"/>
    </source>
</evidence>
<sequence>MARTNERPTLFDHAARVISALDSQQRLQIVLKLAERDHVVHELVESLGKSQPLISQHLRVLKRSGLVTSARAGREVVYTLNSPKVAEVIHLAQRVGALTSEDGSGGLGEADASDSAQLGQTAVVGHPDTPKDPDTKMPGLVPDLPASPTPGLP</sequence>
<dbReference type="InterPro" id="IPR036390">
    <property type="entry name" value="WH_DNA-bd_sf"/>
</dbReference>
<dbReference type="AlphaFoldDB" id="A0A2U1T7K0"/>
<dbReference type="EMBL" id="QEEZ01000007">
    <property type="protein sequence ID" value="PWC01981.1"/>
    <property type="molecule type" value="Genomic_DNA"/>
</dbReference>
<feature type="region of interest" description="Disordered" evidence="4">
    <location>
        <begin position="99"/>
        <end position="153"/>
    </location>
</feature>
<dbReference type="PRINTS" id="PR00778">
    <property type="entry name" value="HTHARSR"/>
</dbReference>